<protein>
    <submittedName>
        <fullName evidence="9">Binding-protein-dependent transport system inner membrane protein</fullName>
    </submittedName>
</protein>
<comment type="subcellular location">
    <subcellularLocation>
        <location evidence="1 7">Cell membrane</location>
        <topology evidence="1 7">Multi-pass membrane protein</topology>
    </subcellularLocation>
</comment>
<name>A0A087DDV8_9BIFI</name>
<dbReference type="RefSeq" id="WP_033517648.1">
    <property type="nucleotide sequence ID" value="NZ_CAUPKV010000035.1"/>
</dbReference>
<dbReference type="GO" id="GO:0005886">
    <property type="term" value="C:plasma membrane"/>
    <property type="evidence" value="ECO:0007669"/>
    <property type="project" value="UniProtKB-SubCell"/>
</dbReference>
<feature type="transmembrane region" description="Helical" evidence="7">
    <location>
        <begin position="128"/>
        <end position="148"/>
    </location>
</feature>
<keyword evidence="4 7" id="KW-0812">Transmembrane</keyword>
<dbReference type="EMBL" id="JGZO01000012">
    <property type="protein sequence ID" value="KFI93708.1"/>
    <property type="molecule type" value="Genomic_DNA"/>
</dbReference>
<feature type="transmembrane region" description="Helical" evidence="7">
    <location>
        <begin position="230"/>
        <end position="249"/>
    </location>
</feature>
<dbReference type="AlphaFoldDB" id="A0A087DDV8"/>
<dbReference type="Pfam" id="PF00528">
    <property type="entry name" value="BPD_transp_1"/>
    <property type="match status" value="1"/>
</dbReference>
<dbReference type="CDD" id="cd06261">
    <property type="entry name" value="TM_PBP2"/>
    <property type="match status" value="1"/>
</dbReference>
<dbReference type="eggNOG" id="COG1175">
    <property type="taxonomic scope" value="Bacteria"/>
</dbReference>
<sequence>MSAAVESPAARGAGKPAKARKVEVRREKPDWIGIPFCLPYVIVFLFGTIIPLFYALYLGFFKQQMIGGSSFVGFGNYLKALRDTLMWTGFGRVFLYFWIQTPLMLALALMAALMLDSQRIRHIAVPRILMFLPYAVPGVIAAMMWGYIYGSDYGLFGQIAHLFGAKAPNMFSSQLMLFAIANIATWCFVGYNMLIYYSSLRVIPEELYESARIDGASELRIAWSIKIPQIRGSIVMTLLFSLIGSFQLFNEPNVLKTLAPETINSSYTPNMYTYNLAFTSQDANYAAAVSLVVGIITMVLVAIVKAIGNRWDK</sequence>
<evidence type="ECO:0000256" key="7">
    <source>
        <dbReference type="RuleBase" id="RU363032"/>
    </source>
</evidence>
<feature type="transmembrane region" description="Helical" evidence="7">
    <location>
        <begin position="175"/>
        <end position="197"/>
    </location>
</feature>
<dbReference type="PANTHER" id="PTHR43227:SF8">
    <property type="entry name" value="DIACETYLCHITOBIOSE UPTAKE SYSTEM PERMEASE PROTEIN DASB"/>
    <property type="match status" value="1"/>
</dbReference>
<comment type="similarity">
    <text evidence="7">Belongs to the binding-protein-dependent transport system permease family.</text>
</comment>
<reference evidence="9 10" key="1">
    <citation type="submission" date="2014-03" db="EMBL/GenBank/DDBJ databases">
        <title>Genomics of Bifidobacteria.</title>
        <authorList>
            <person name="Ventura M."/>
            <person name="Milani C."/>
            <person name="Lugli G.A."/>
        </authorList>
    </citation>
    <scope>NUCLEOTIDE SEQUENCE [LARGE SCALE GENOMIC DNA]</scope>
    <source>
        <strain evidence="9 10">LMG 21589</strain>
    </source>
</reference>
<evidence type="ECO:0000259" key="8">
    <source>
        <dbReference type="PROSITE" id="PS50928"/>
    </source>
</evidence>
<evidence type="ECO:0000256" key="5">
    <source>
        <dbReference type="ARBA" id="ARBA00022989"/>
    </source>
</evidence>
<comment type="caution">
    <text evidence="9">The sequence shown here is derived from an EMBL/GenBank/DDBJ whole genome shotgun (WGS) entry which is preliminary data.</text>
</comment>
<dbReference type="PANTHER" id="PTHR43227">
    <property type="entry name" value="BLL4140 PROTEIN"/>
    <property type="match status" value="1"/>
</dbReference>
<proteinExistence type="inferred from homology"/>
<evidence type="ECO:0000256" key="1">
    <source>
        <dbReference type="ARBA" id="ARBA00004651"/>
    </source>
</evidence>
<accession>A0A087DDV8</accession>
<evidence type="ECO:0000256" key="4">
    <source>
        <dbReference type="ARBA" id="ARBA00022692"/>
    </source>
</evidence>
<dbReference type="InterPro" id="IPR000515">
    <property type="entry name" value="MetI-like"/>
</dbReference>
<dbReference type="InterPro" id="IPR035906">
    <property type="entry name" value="MetI-like_sf"/>
</dbReference>
<dbReference type="STRING" id="158787.BSCA_0198"/>
<keyword evidence="10" id="KW-1185">Reference proteome</keyword>
<dbReference type="OrthoDB" id="3210259at2"/>
<dbReference type="InterPro" id="IPR050809">
    <property type="entry name" value="UgpAE/MalFG_permease"/>
</dbReference>
<keyword evidence="6 7" id="KW-0472">Membrane</keyword>
<evidence type="ECO:0000313" key="10">
    <source>
        <dbReference type="Proteomes" id="UP000029033"/>
    </source>
</evidence>
<dbReference type="Proteomes" id="UP000029033">
    <property type="component" value="Unassembled WGS sequence"/>
</dbReference>
<keyword evidence="2 7" id="KW-0813">Transport</keyword>
<dbReference type="PROSITE" id="PS50928">
    <property type="entry name" value="ABC_TM1"/>
    <property type="match status" value="1"/>
</dbReference>
<dbReference type="GO" id="GO:0055085">
    <property type="term" value="P:transmembrane transport"/>
    <property type="evidence" value="ECO:0007669"/>
    <property type="project" value="InterPro"/>
</dbReference>
<feature type="transmembrane region" description="Helical" evidence="7">
    <location>
        <begin position="95"/>
        <end position="116"/>
    </location>
</feature>
<evidence type="ECO:0000256" key="3">
    <source>
        <dbReference type="ARBA" id="ARBA00022475"/>
    </source>
</evidence>
<evidence type="ECO:0000313" key="9">
    <source>
        <dbReference type="EMBL" id="KFI93708.1"/>
    </source>
</evidence>
<gene>
    <name evidence="9" type="ORF">BSCA_0198</name>
</gene>
<dbReference type="SUPFAM" id="SSF161098">
    <property type="entry name" value="MetI-like"/>
    <property type="match status" value="1"/>
</dbReference>
<dbReference type="GeneID" id="85164669"/>
<feature type="transmembrane region" description="Helical" evidence="7">
    <location>
        <begin position="31"/>
        <end position="57"/>
    </location>
</feature>
<keyword evidence="3" id="KW-1003">Cell membrane</keyword>
<keyword evidence="5 7" id="KW-1133">Transmembrane helix</keyword>
<dbReference type="Gene3D" id="1.10.3720.10">
    <property type="entry name" value="MetI-like"/>
    <property type="match status" value="1"/>
</dbReference>
<evidence type="ECO:0000256" key="2">
    <source>
        <dbReference type="ARBA" id="ARBA00022448"/>
    </source>
</evidence>
<evidence type="ECO:0000256" key="6">
    <source>
        <dbReference type="ARBA" id="ARBA00023136"/>
    </source>
</evidence>
<feature type="domain" description="ABC transmembrane type-1" evidence="8">
    <location>
        <begin position="90"/>
        <end position="304"/>
    </location>
</feature>
<feature type="transmembrane region" description="Helical" evidence="7">
    <location>
        <begin position="285"/>
        <end position="307"/>
    </location>
</feature>
<organism evidence="9 10">
    <name type="scientific">Bifidobacterium scardovii</name>
    <dbReference type="NCBI Taxonomy" id="158787"/>
    <lineage>
        <taxon>Bacteria</taxon>
        <taxon>Bacillati</taxon>
        <taxon>Actinomycetota</taxon>
        <taxon>Actinomycetes</taxon>
        <taxon>Bifidobacteriales</taxon>
        <taxon>Bifidobacteriaceae</taxon>
        <taxon>Bifidobacterium</taxon>
    </lineage>
</organism>